<sequence length="90" mass="10730">MLFDNNYHLHAGYYKDGHDLEAILLKVKNQNVWCMFFENDFYQLNLPRGPYPTLQNFGLMVGIYFLKTEDLTEQKAAELLEEFLKEHKLI</sequence>
<dbReference type="EMBL" id="VTET01000009">
    <property type="protein sequence ID" value="TYS69380.1"/>
    <property type="molecule type" value="Genomic_DNA"/>
</dbReference>
<dbReference type="AlphaFoldDB" id="A0A5D4T111"/>
<dbReference type="InterPro" id="IPR025047">
    <property type="entry name" value="DUF3986"/>
</dbReference>
<protein>
    <submittedName>
        <fullName evidence="1">DUF3986 family protein</fullName>
    </submittedName>
</protein>
<gene>
    <name evidence="1" type="ORF">FZC75_17700</name>
</gene>
<evidence type="ECO:0000313" key="1">
    <source>
        <dbReference type="EMBL" id="TYS69380.1"/>
    </source>
</evidence>
<dbReference type="Pfam" id="PF13143">
    <property type="entry name" value="DUF3986"/>
    <property type="match status" value="1"/>
</dbReference>
<proteinExistence type="predicted"/>
<comment type="caution">
    <text evidence="1">The sequence shown here is derived from an EMBL/GenBank/DDBJ whole genome shotgun (WGS) entry which is preliminary data.</text>
</comment>
<dbReference type="RefSeq" id="WP_148980233.1">
    <property type="nucleotide sequence ID" value="NZ_JBNILM010000008.1"/>
</dbReference>
<reference evidence="1 2" key="1">
    <citation type="submission" date="2019-08" db="EMBL/GenBank/DDBJ databases">
        <title>Bacillus genomes from the desert of Cuatro Cienegas, Coahuila.</title>
        <authorList>
            <person name="Olmedo-Alvarez G."/>
        </authorList>
    </citation>
    <scope>NUCLEOTIDE SEQUENCE [LARGE SCALE GENOMIC DNA]</scope>
    <source>
        <strain evidence="1 2">CH98b_3T</strain>
    </source>
</reference>
<dbReference type="Proteomes" id="UP000324517">
    <property type="component" value="Unassembled WGS sequence"/>
</dbReference>
<accession>A0A5D4T111</accession>
<dbReference type="OrthoDB" id="2620614at2"/>
<organism evidence="1 2">
    <name type="scientific">Sutcliffiella horikoshii</name>
    <dbReference type="NCBI Taxonomy" id="79883"/>
    <lineage>
        <taxon>Bacteria</taxon>
        <taxon>Bacillati</taxon>
        <taxon>Bacillota</taxon>
        <taxon>Bacilli</taxon>
        <taxon>Bacillales</taxon>
        <taxon>Bacillaceae</taxon>
        <taxon>Sutcliffiella</taxon>
    </lineage>
</organism>
<evidence type="ECO:0000313" key="2">
    <source>
        <dbReference type="Proteomes" id="UP000324517"/>
    </source>
</evidence>
<name>A0A5D4T111_9BACI</name>